<proteinExistence type="predicted"/>
<reference evidence="1" key="1">
    <citation type="submission" date="2022-08" db="EMBL/GenBank/DDBJ databases">
        <authorList>
            <consortium name="DOE Joint Genome Institute"/>
            <person name="Min B."/>
            <person name="Riley R."/>
            <person name="Sierra-Patev S."/>
            <person name="Naranjo-Ortiz M."/>
            <person name="Looney B."/>
            <person name="Konkel Z."/>
            <person name="Slot J.C."/>
            <person name="Sakamoto Y."/>
            <person name="Steenwyk J.L."/>
            <person name="Rokas A."/>
            <person name="Carro J."/>
            <person name="Camarero S."/>
            <person name="Ferreira P."/>
            <person name="Molpeceres G."/>
            <person name="Ruiz-Duenas F.J."/>
            <person name="Serrano A."/>
            <person name="Henrissat B."/>
            <person name="Drula E."/>
            <person name="Hughes K.W."/>
            <person name="Mata J.L."/>
            <person name="Ishikawa N.K."/>
            <person name="Vargas-Isla R."/>
            <person name="Ushijima S."/>
            <person name="Smith C.A."/>
            <person name="Ahrendt S."/>
            <person name="Andreopoulos W."/>
            <person name="He G."/>
            <person name="Labutti K."/>
            <person name="Lipzen A."/>
            <person name="Ng V."/>
            <person name="Sandor L."/>
            <person name="Barry K."/>
            <person name="Martinez A.T."/>
            <person name="Xiao Y."/>
            <person name="Gibbons J.G."/>
            <person name="Terashima K."/>
            <person name="Hibbett D.S."/>
            <person name="Grigoriev I.V."/>
        </authorList>
    </citation>
    <scope>NUCLEOTIDE SEQUENCE</scope>
    <source>
        <strain evidence="1">TFB10827</strain>
    </source>
</reference>
<accession>A0ABQ8Q627</accession>
<organism evidence="1 2">
    <name type="scientific">Lentinula boryana</name>
    <dbReference type="NCBI Taxonomy" id="40481"/>
    <lineage>
        <taxon>Eukaryota</taxon>
        <taxon>Fungi</taxon>
        <taxon>Dikarya</taxon>
        <taxon>Basidiomycota</taxon>
        <taxon>Agaricomycotina</taxon>
        <taxon>Agaricomycetes</taxon>
        <taxon>Agaricomycetidae</taxon>
        <taxon>Agaricales</taxon>
        <taxon>Marasmiineae</taxon>
        <taxon>Omphalotaceae</taxon>
        <taxon>Lentinula</taxon>
    </lineage>
</organism>
<name>A0ABQ8Q627_9AGAR</name>
<keyword evidence="2" id="KW-1185">Reference proteome</keyword>
<gene>
    <name evidence="1" type="ORF">F5050DRAFT_608496</name>
</gene>
<dbReference type="Proteomes" id="UP001163828">
    <property type="component" value="Unassembled WGS sequence"/>
</dbReference>
<evidence type="ECO:0000313" key="1">
    <source>
        <dbReference type="EMBL" id="KAJ3993957.1"/>
    </source>
</evidence>
<sequence>MTRYRVIRFFAGSYQNSRVPFRTSVKVLLEEPVIHRHQASINHLASAARIFSGISCATQFCNVRMCTLPPLHHAARVTFIRLPRAHIVSCAQNDVGLKSPNLSRVRALHQILSMIFSRTFMMNHVLLLELEIFGLALDLEETSLYHCEGSLISENAPRFFGCYAITSQMVGTSKPDWPQSLHLLDSLYPSDAANLSVKVLSYGHLRRVISTVALRLLNSHVSDFHLTIPTYCQTKRVRSLFELIQCVESSQRSVFVRRTTSLSTLDP</sequence>
<dbReference type="EMBL" id="MU790732">
    <property type="protein sequence ID" value="KAJ3993957.1"/>
    <property type="molecule type" value="Genomic_DNA"/>
</dbReference>
<comment type="caution">
    <text evidence="1">The sequence shown here is derived from an EMBL/GenBank/DDBJ whole genome shotgun (WGS) entry which is preliminary data.</text>
</comment>
<protein>
    <submittedName>
        <fullName evidence="1">Uncharacterized protein</fullName>
    </submittedName>
</protein>
<evidence type="ECO:0000313" key="2">
    <source>
        <dbReference type="Proteomes" id="UP001163828"/>
    </source>
</evidence>